<evidence type="ECO:0000259" key="8">
    <source>
        <dbReference type="PROSITE" id="PS50850"/>
    </source>
</evidence>
<evidence type="ECO:0000256" key="4">
    <source>
        <dbReference type="ARBA" id="ARBA00022692"/>
    </source>
</evidence>
<organism evidence="9 10">
    <name type="scientific">Glarea lozoyensis (strain ATCC 20868 / MF5171)</name>
    <dbReference type="NCBI Taxonomy" id="1116229"/>
    <lineage>
        <taxon>Eukaryota</taxon>
        <taxon>Fungi</taxon>
        <taxon>Dikarya</taxon>
        <taxon>Ascomycota</taxon>
        <taxon>Pezizomycotina</taxon>
        <taxon>Leotiomycetes</taxon>
        <taxon>Helotiales</taxon>
        <taxon>Helotiaceae</taxon>
        <taxon>Glarea</taxon>
    </lineage>
</organism>
<dbReference type="Proteomes" id="UP000016922">
    <property type="component" value="Unassembled WGS sequence"/>
</dbReference>
<dbReference type="AlphaFoldDB" id="S3DE76"/>
<evidence type="ECO:0000256" key="6">
    <source>
        <dbReference type="ARBA" id="ARBA00023136"/>
    </source>
</evidence>
<sequence>MEKEGSSSHQASRLEAGSLEHNDLVDPNIVDWSGPDDVEDPHNWSSSRRWAQIILVSLFALVTNMAPTICAPAIEQIISEFQIASQNVSTLAITIYLLGLAVGPMFMSPLSEVYGRQPVLLVANLLFVCFIVGCALSQDVGEFMIFRFLSGCAGGTPMTLGGGTIADVTRMDKRAVAMALFSLGPLTGPVLGPVIGGPIAASIGWRWSFWLMSILGGAVGIASLVLGRETSPKILLERKAACLRASSGNKNLRSKLAHHLTPQEVLFQALFKPLMLLVRSPVLLIISLYVALVFGLMYLLFTTFPEVFEGQYGFGTATSGLVYLGLGVALVVCMLIFKAFNMRVQETCMKRDGVQQPKAEYRLVLMMFFSPFVGVGLFIYGWSTLYKVHWIVPIIGTSLIGVGAFFVLMPAQLYLVDLFGSGAAASALGANNILRYLSSTFLPLAGPAMYKALGYGWGNTLLGFLSLCFVPAPILFYKYGESLRTRTPVKV</sequence>
<keyword evidence="10" id="KW-1185">Reference proteome</keyword>
<name>S3DE76_GLAL2</name>
<dbReference type="InterPro" id="IPR020846">
    <property type="entry name" value="MFS_dom"/>
</dbReference>
<comment type="similarity">
    <text evidence="2">Belongs to the major facilitator superfamily.</text>
</comment>
<feature type="transmembrane region" description="Helical" evidence="7">
    <location>
        <begin position="175"/>
        <end position="195"/>
    </location>
</feature>
<feature type="transmembrane region" description="Helical" evidence="7">
    <location>
        <begin position="321"/>
        <end position="340"/>
    </location>
</feature>
<evidence type="ECO:0000256" key="7">
    <source>
        <dbReference type="SAM" id="Phobius"/>
    </source>
</evidence>
<accession>S3DE76</accession>
<keyword evidence="6 7" id="KW-0472">Membrane</keyword>
<evidence type="ECO:0000256" key="2">
    <source>
        <dbReference type="ARBA" id="ARBA00008335"/>
    </source>
</evidence>
<evidence type="ECO:0000313" key="10">
    <source>
        <dbReference type="Proteomes" id="UP000016922"/>
    </source>
</evidence>
<dbReference type="PROSITE" id="PS50850">
    <property type="entry name" value="MFS"/>
    <property type="match status" value="1"/>
</dbReference>
<dbReference type="PANTHER" id="PTHR23502">
    <property type="entry name" value="MAJOR FACILITATOR SUPERFAMILY"/>
    <property type="match status" value="1"/>
</dbReference>
<feature type="transmembrane region" description="Helical" evidence="7">
    <location>
        <begin position="415"/>
        <end position="434"/>
    </location>
</feature>
<dbReference type="GO" id="GO:0022857">
    <property type="term" value="F:transmembrane transporter activity"/>
    <property type="evidence" value="ECO:0007669"/>
    <property type="project" value="InterPro"/>
</dbReference>
<dbReference type="Pfam" id="PF07690">
    <property type="entry name" value="MFS_1"/>
    <property type="match status" value="1"/>
</dbReference>
<dbReference type="OMA" id="YKYGEWL"/>
<feature type="transmembrane region" description="Helical" evidence="7">
    <location>
        <begin position="119"/>
        <end position="138"/>
    </location>
</feature>
<feature type="transmembrane region" description="Helical" evidence="7">
    <location>
        <begin position="53"/>
        <end position="74"/>
    </location>
</feature>
<evidence type="ECO:0000256" key="1">
    <source>
        <dbReference type="ARBA" id="ARBA00004651"/>
    </source>
</evidence>
<feature type="transmembrane region" description="Helical" evidence="7">
    <location>
        <begin position="86"/>
        <end position="107"/>
    </location>
</feature>
<proteinExistence type="inferred from homology"/>
<keyword evidence="5 7" id="KW-1133">Transmembrane helix</keyword>
<dbReference type="InterPro" id="IPR011701">
    <property type="entry name" value="MFS"/>
</dbReference>
<feature type="transmembrane region" description="Helical" evidence="7">
    <location>
        <begin position="282"/>
        <end position="301"/>
    </location>
</feature>
<reference evidence="9 10" key="1">
    <citation type="journal article" date="2013" name="BMC Genomics">
        <title>Genomics-driven discovery of the pneumocandin biosynthetic gene cluster in the fungus Glarea lozoyensis.</title>
        <authorList>
            <person name="Chen L."/>
            <person name="Yue Q."/>
            <person name="Zhang X."/>
            <person name="Xiang M."/>
            <person name="Wang C."/>
            <person name="Li S."/>
            <person name="Che Y."/>
            <person name="Ortiz-Lopez F.J."/>
            <person name="Bills G.F."/>
            <person name="Liu X."/>
            <person name="An Z."/>
        </authorList>
    </citation>
    <scope>NUCLEOTIDE SEQUENCE [LARGE SCALE GENOMIC DNA]</scope>
    <source>
        <strain evidence="10">ATCC 20868 / MF5171</strain>
    </source>
</reference>
<dbReference type="eggNOG" id="KOG0255">
    <property type="taxonomic scope" value="Eukaryota"/>
</dbReference>
<feature type="transmembrane region" description="Helical" evidence="7">
    <location>
        <begin position="361"/>
        <end position="382"/>
    </location>
</feature>
<evidence type="ECO:0000256" key="5">
    <source>
        <dbReference type="ARBA" id="ARBA00022989"/>
    </source>
</evidence>
<dbReference type="InterPro" id="IPR036259">
    <property type="entry name" value="MFS_trans_sf"/>
</dbReference>
<dbReference type="RefSeq" id="XP_008076032.1">
    <property type="nucleotide sequence ID" value="XM_008077841.1"/>
</dbReference>
<comment type="subcellular location">
    <subcellularLocation>
        <location evidence="1">Cell membrane</location>
        <topology evidence="1">Multi-pass membrane protein</topology>
    </subcellularLocation>
</comment>
<feature type="transmembrane region" description="Helical" evidence="7">
    <location>
        <begin position="207"/>
        <end position="226"/>
    </location>
</feature>
<dbReference type="SUPFAM" id="SSF103473">
    <property type="entry name" value="MFS general substrate transporter"/>
    <property type="match status" value="1"/>
</dbReference>
<dbReference type="GeneID" id="19467928"/>
<evidence type="ECO:0000313" key="9">
    <source>
        <dbReference type="EMBL" id="EPE36717.1"/>
    </source>
</evidence>
<feature type="transmembrane region" description="Helical" evidence="7">
    <location>
        <begin position="144"/>
        <end position="163"/>
    </location>
</feature>
<dbReference type="KEGG" id="glz:GLAREA_08880"/>
<evidence type="ECO:0000256" key="3">
    <source>
        <dbReference type="ARBA" id="ARBA00022475"/>
    </source>
</evidence>
<gene>
    <name evidence="9" type="ORF">GLAREA_08880</name>
</gene>
<keyword evidence="4 7" id="KW-0812">Transmembrane</keyword>
<dbReference type="HOGENOM" id="CLU_008455_1_1_1"/>
<feature type="transmembrane region" description="Helical" evidence="7">
    <location>
        <begin position="454"/>
        <end position="477"/>
    </location>
</feature>
<dbReference type="FunFam" id="1.20.1250.20:FF:000082">
    <property type="entry name" value="MFS multidrug transporter, putative"/>
    <property type="match status" value="1"/>
</dbReference>
<dbReference type="Gene3D" id="1.20.1250.20">
    <property type="entry name" value="MFS general substrate transporter like domains"/>
    <property type="match status" value="1"/>
</dbReference>
<dbReference type="OrthoDB" id="5296287at2759"/>
<dbReference type="GO" id="GO:0005886">
    <property type="term" value="C:plasma membrane"/>
    <property type="evidence" value="ECO:0007669"/>
    <property type="project" value="UniProtKB-SubCell"/>
</dbReference>
<dbReference type="CDD" id="cd17323">
    <property type="entry name" value="MFS_Tpo1_MDR_like"/>
    <property type="match status" value="1"/>
</dbReference>
<keyword evidence="3" id="KW-1003">Cell membrane</keyword>
<protein>
    <submittedName>
        <fullName evidence="9">MFS general substrate transporter</fullName>
    </submittedName>
</protein>
<feature type="transmembrane region" description="Helical" evidence="7">
    <location>
        <begin position="388"/>
        <end position="408"/>
    </location>
</feature>
<dbReference type="EMBL" id="KE145352">
    <property type="protein sequence ID" value="EPE36717.1"/>
    <property type="molecule type" value="Genomic_DNA"/>
</dbReference>
<feature type="domain" description="Major facilitator superfamily (MFS) profile" evidence="8">
    <location>
        <begin position="52"/>
        <end position="483"/>
    </location>
</feature>
<dbReference type="PANTHER" id="PTHR23502:SF135">
    <property type="entry name" value="MAJOR FACILITATOR SUPERFAMILY (MFS) PROFILE DOMAIN-CONTAINING PROTEIN-RELATED"/>
    <property type="match status" value="1"/>
</dbReference>